<organism evidence="3 4">
    <name type="scientific">Rhododendron griersonianum</name>
    <dbReference type="NCBI Taxonomy" id="479676"/>
    <lineage>
        <taxon>Eukaryota</taxon>
        <taxon>Viridiplantae</taxon>
        <taxon>Streptophyta</taxon>
        <taxon>Embryophyta</taxon>
        <taxon>Tracheophyta</taxon>
        <taxon>Spermatophyta</taxon>
        <taxon>Magnoliopsida</taxon>
        <taxon>eudicotyledons</taxon>
        <taxon>Gunneridae</taxon>
        <taxon>Pentapetalae</taxon>
        <taxon>asterids</taxon>
        <taxon>Ericales</taxon>
        <taxon>Ericaceae</taxon>
        <taxon>Ericoideae</taxon>
        <taxon>Rhodoreae</taxon>
        <taxon>Rhododendron</taxon>
    </lineage>
</organism>
<reference evidence="3" key="1">
    <citation type="submission" date="2020-08" db="EMBL/GenBank/DDBJ databases">
        <title>Plant Genome Project.</title>
        <authorList>
            <person name="Zhang R.-G."/>
        </authorList>
    </citation>
    <scope>NUCLEOTIDE SEQUENCE</scope>
    <source>
        <strain evidence="3">WSP0</strain>
        <tissue evidence="3">Leaf</tissue>
    </source>
</reference>
<proteinExistence type="predicted"/>
<evidence type="ECO:0000259" key="1">
    <source>
        <dbReference type="Pfam" id="PF05003"/>
    </source>
</evidence>
<dbReference type="Proteomes" id="UP000823749">
    <property type="component" value="Chromosome 3"/>
</dbReference>
<dbReference type="Pfam" id="PF11961">
    <property type="entry name" value="DUF3475"/>
    <property type="match status" value="1"/>
</dbReference>
<evidence type="ECO:0000259" key="2">
    <source>
        <dbReference type="Pfam" id="PF11961"/>
    </source>
</evidence>
<evidence type="ECO:0000313" key="4">
    <source>
        <dbReference type="Proteomes" id="UP000823749"/>
    </source>
</evidence>
<comment type="caution">
    <text evidence="3">The sequence shown here is derived from an EMBL/GenBank/DDBJ whole genome shotgun (WGS) entry which is preliminary data.</text>
</comment>
<dbReference type="AlphaFoldDB" id="A0AAV6KVP1"/>
<accession>A0AAV6KVP1</accession>
<sequence length="591" mass="67043">MSMLHPTRTKVPFGRTMGVEAATESWFSKMWRTSRKSKVLEPEKAKVGILAFEVASLMSNVVNLWKCLSDGQIVRLREDILNSLGIRKLVSEDDDYLMDLALAEIMENLVCLAKSVARLGKKCTDPLYHHLEHVFDDPIVIDLKWCGWEYKSKKMEGKVKKMERFVAVTVQMYQELEVLAELEQSLRRMQCSMDLDQVKLIEFQHKVMWQRQEVKNLRETCPWVRTFDYTIRLMLRSLFTIVARIKHIFGINQLASVENNYNSEHMDPTCLVRSHSISTQMHTLVHPSENSLSRFHSGPVSRSVSNLGMSGYKIRSRKKQFQNHHESTTFHGRPLSLRAGGFANVGPFKGCMTGGTESPILQSCILASTGSLRCTASLSNDINKMKDINRMPLPCGNLIDTKVPVFISKHKLLDGLPCTLGAAALALQYANIIILIEKLASSPHLISLDARDDLYNMLPTSIKASLREKLKLFTKSSISSIYNPGLAAEWSFALPRILEWLAPLAHNMIRWHSERNFEKQHKAPGTNMLLVQTLHFANHVQTETAIIELLMGLNYLSRFGREIDERAFVQSSGRSACGDYSVQRDNVVCTT</sequence>
<dbReference type="Pfam" id="PF05003">
    <property type="entry name" value="DUF668"/>
    <property type="match status" value="1"/>
</dbReference>
<name>A0AAV6KVP1_9ERIC</name>
<dbReference type="InterPro" id="IPR021864">
    <property type="entry name" value="DUF3475"/>
</dbReference>
<dbReference type="PANTHER" id="PTHR31371:SF4">
    <property type="entry name" value="DUF668 DOMAIN-CONTAINING PROTEIN"/>
    <property type="match status" value="1"/>
</dbReference>
<dbReference type="InterPro" id="IPR007700">
    <property type="entry name" value="DUF668"/>
</dbReference>
<feature type="domain" description="DUF668" evidence="1">
    <location>
        <begin position="419"/>
        <end position="510"/>
    </location>
</feature>
<protein>
    <submittedName>
        <fullName evidence="3">Uncharacterized protein</fullName>
    </submittedName>
</protein>
<dbReference type="GO" id="GO:0045927">
    <property type="term" value="P:positive regulation of growth"/>
    <property type="evidence" value="ECO:0007669"/>
    <property type="project" value="InterPro"/>
</dbReference>
<gene>
    <name evidence="3" type="ORF">RHGRI_007079</name>
</gene>
<evidence type="ECO:0000313" key="3">
    <source>
        <dbReference type="EMBL" id="KAG5556688.1"/>
    </source>
</evidence>
<feature type="domain" description="DUF3475" evidence="2">
    <location>
        <begin position="49"/>
        <end position="105"/>
    </location>
</feature>
<dbReference type="PANTHER" id="PTHR31371">
    <property type="entry name" value="BNAC09G50660D PROTEIN"/>
    <property type="match status" value="1"/>
</dbReference>
<keyword evidence="4" id="KW-1185">Reference proteome</keyword>
<dbReference type="EMBL" id="JACTNZ010000003">
    <property type="protein sequence ID" value="KAG5556688.1"/>
    <property type="molecule type" value="Genomic_DNA"/>
</dbReference>